<comment type="caution">
    <text evidence="7">The sequence shown here is derived from an EMBL/GenBank/DDBJ whole genome shotgun (WGS) entry which is preliminary data.</text>
</comment>
<keyword evidence="5" id="KW-0998">Cell outer membrane</keyword>
<dbReference type="Gene3D" id="2.40.160.50">
    <property type="entry name" value="membrane protein fhac: a member of the omp85/tpsb transporter family"/>
    <property type="match status" value="1"/>
</dbReference>
<dbReference type="AlphaFoldDB" id="A0AAE3EUP9"/>
<evidence type="ECO:0000256" key="5">
    <source>
        <dbReference type="ARBA" id="ARBA00023237"/>
    </source>
</evidence>
<evidence type="ECO:0000256" key="4">
    <source>
        <dbReference type="ARBA" id="ARBA00023136"/>
    </source>
</evidence>
<dbReference type="Pfam" id="PF01103">
    <property type="entry name" value="Omp85"/>
    <property type="match status" value="1"/>
</dbReference>
<evidence type="ECO:0000256" key="2">
    <source>
        <dbReference type="ARBA" id="ARBA00022692"/>
    </source>
</evidence>
<dbReference type="Proteomes" id="UP001200642">
    <property type="component" value="Unassembled WGS sequence"/>
</dbReference>
<protein>
    <submittedName>
        <fullName evidence="7">BamA/TamA family outer membrane protein</fullName>
    </submittedName>
</protein>
<dbReference type="GO" id="GO:0019867">
    <property type="term" value="C:outer membrane"/>
    <property type="evidence" value="ECO:0007669"/>
    <property type="project" value="InterPro"/>
</dbReference>
<evidence type="ECO:0000256" key="3">
    <source>
        <dbReference type="ARBA" id="ARBA00022729"/>
    </source>
</evidence>
<keyword evidence="4" id="KW-0472">Membrane</keyword>
<dbReference type="PANTHER" id="PTHR12815:SF47">
    <property type="entry name" value="TRANSLOCATION AND ASSEMBLY MODULE SUBUNIT TAMA"/>
    <property type="match status" value="1"/>
</dbReference>
<comment type="subcellular location">
    <subcellularLocation>
        <location evidence="1">Membrane</location>
    </subcellularLocation>
</comment>
<accession>A0AAE3EUP9</accession>
<dbReference type="InterPro" id="IPR039910">
    <property type="entry name" value="D15-like"/>
</dbReference>
<evidence type="ECO:0000259" key="6">
    <source>
        <dbReference type="Pfam" id="PF01103"/>
    </source>
</evidence>
<dbReference type="RefSeq" id="WP_317901959.1">
    <property type="nucleotide sequence ID" value="NZ_JAIRBC010000010.1"/>
</dbReference>
<keyword evidence="3" id="KW-0732">Signal</keyword>
<evidence type="ECO:0000313" key="8">
    <source>
        <dbReference type="Proteomes" id="UP001200642"/>
    </source>
</evidence>
<organism evidence="7 8">
    <name type="scientific">Cerina litoralis</name>
    <dbReference type="NCBI Taxonomy" id="2874477"/>
    <lineage>
        <taxon>Bacteria</taxon>
        <taxon>Pseudomonadati</taxon>
        <taxon>Bacteroidota</taxon>
        <taxon>Flavobacteriia</taxon>
        <taxon>Flavobacteriales</taxon>
        <taxon>Flavobacteriaceae</taxon>
        <taxon>Cerina</taxon>
    </lineage>
</organism>
<evidence type="ECO:0000256" key="1">
    <source>
        <dbReference type="ARBA" id="ARBA00004370"/>
    </source>
</evidence>
<dbReference type="InterPro" id="IPR000184">
    <property type="entry name" value="Bac_surfAg_D15"/>
</dbReference>
<name>A0AAE3EUP9_9FLAO</name>
<proteinExistence type="predicted"/>
<dbReference type="PANTHER" id="PTHR12815">
    <property type="entry name" value="SORTING AND ASSEMBLY MACHINERY SAMM50 PROTEIN FAMILY MEMBER"/>
    <property type="match status" value="1"/>
</dbReference>
<dbReference type="EMBL" id="JAIRBC010000010">
    <property type="protein sequence ID" value="MCG2460810.1"/>
    <property type="molecule type" value="Genomic_DNA"/>
</dbReference>
<sequence length="734" mass="83553">MPDNEILYGGADLELTFRTPIEGESDLKSELKSVIRPEPDSKFMGIYWGLLAHYKAQREKPGFLNKYFDKKIGEEPVYLSDVDLDKTKELLNNRLENRGFFNSVITSSTKKGKNTATADYKVSVNEPYTLETYQLNSDTLSIYKEIEKNLAKTVLKPGSRFDLALLKLERKRIDDDLKSDGYYNFNSDFLIFEADTNRYDKKRFDLYLRLKNDVPKKSTVPYMINSLRVYPNYSLESDEQDKDKDTVSIAGTEFIQKPEFFKPHLLEPFILLKKGDFYNPQKSRLTSNRLSSIGAYRYVNIKFDDIGKDSINDTIRKLDASIYLSPLTKRSLQAELQAYSKSNNFAGPALSLVYNERNLFGGGVIFRATGTIAYEWQVASGTNDTGLSSTQAGLQGDLIFPRLLFPIQLQDKFRYAVPKTKISASWDYLNRSQLYNLISYSTTFGYQWNENRYVYHELNPISISYVNPSNITPEFEQILEDNPYLRSSFEQQFIAGLTYTFTYNELGDSGKKNPIYFSTNLDVAGNLFDLFAQDRNNDGKKSLLGLEYSQYAKADIDFRYYFIPGESQFLIGRLFAGLGLPYGNSSTMPFSQQYFSGGPYSVRAFRIRSLGPGTYKPDSDASESYYDQAGNIRLEANVEYRFPLFSYLKGALFADAGNVWLTQENESLPGGKLTSDFINELGIGVGAGLRLDIQNFVIRVDVATPISAPYLPKGERFDFDLNGTILNFAIGYPF</sequence>
<keyword evidence="2" id="KW-0812">Transmembrane</keyword>
<feature type="domain" description="Bacterial surface antigen (D15)" evidence="6">
    <location>
        <begin position="358"/>
        <end position="722"/>
    </location>
</feature>
<gene>
    <name evidence="7" type="ORF">K8352_08620</name>
</gene>
<keyword evidence="8" id="KW-1185">Reference proteome</keyword>
<evidence type="ECO:0000313" key="7">
    <source>
        <dbReference type="EMBL" id="MCG2460810.1"/>
    </source>
</evidence>
<reference evidence="7" key="1">
    <citation type="submission" date="2023-02" db="EMBL/GenBank/DDBJ databases">
        <title>Genome of Flavobacteriaceae gen. nov. sp. strain F89.</title>
        <authorList>
            <person name="Wang Y."/>
        </authorList>
    </citation>
    <scope>NUCLEOTIDE SEQUENCE</scope>
    <source>
        <strain evidence="7">F89</strain>
    </source>
</reference>